<organism evidence="2 3">
    <name type="scientific">Blattamonas nauphoetae</name>
    <dbReference type="NCBI Taxonomy" id="2049346"/>
    <lineage>
        <taxon>Eukaryota</taxon>
        <taxon>Metamonada</taxon>
        <taxon>Preaxostyla</taxon>
        <taxon>Oxymonadida</taxon>
        <taxon>Blattamonas</taxon>
    </lineage>
</organism>
<protein>
    <submittedName>
        <fullName evidence="2">Uncharacterized protein</fullName>
    </submittedName>
</protein>
<proteinExistence type="predicted"/>
<accession>A0ABQ9XSW4</accession>
<dbReference type="Proteomes" id="UP001281761">
    <property type="component" value="Unassembled WGS sequence"/>
</dbReference>
<evidence type="ECO:0000313" key="3">
    <source>
        <dbReference type="Proteomes" id="UP001281761"/>
    </source>
</evidence>
<keyword evidence="3" id="KW-1185">Reference proteome</keyword>
<gene>
    <name evidence="2" type="ORF">BLNAU_10988</name>
</gene>
<dbReference type="EMBL" id="JARBJD010000083">
    <property type="protein sequence ID" value="KAK2954025.1"/>
    <property type="molecule type" value="Genomic_DNA"/>
</dbReference>
<sequence>MTVEAEEIRSMQLSLSKLAKAEEEKRMIKRENEKLLDEVKRAQKELGEAREKMERSEREKREMSEKMDRMRMMMKTEWSGTESLHIVDGTVHALSPTTLTQIVGTPEDKPWRTAFTLPIDEGEWELKIRASEKTFSNVKVGFLNHPLPYRGGGKNLGGLLVDSGTI</sequence>
<feature type="region of interest" description="Disordered" evidence="1">
    <location>
        <begin position="44"/>
        <end position="68"/>
    </location>
</feature>
<comment type="caution">
    <text evidence="2">The sequence shown here is derived from an EMBL/GenBank/DDBJ whole genome shotgun (WGS) entry which is preliminary data.</text>
</comment>
<evidence type="ECO:0000313" key="2">
    <source>
        <dbReference type="EMBL" id="KAK2954025.1"/>
    </source>
</evidence>
<reference evidence="2 3" key="1">
    <citation type="journal article" date="2022" name="bioRxiv">
        <title>Genomics of Preaxostyla Flagellates Illuminates Evolutionary Transitions and the Path Towards Mitochondrial Loss.</title>
        <authorList>
            <person name="Novak L.V.F."/>
            <person name="Treitli S.C."/>
            <person name="Pyrih J."/>
            <person name="Halakuc P."/>
            <person name="Pipaliya S.V."/>
            <person name="Vacek V."/>
            <person name="Brzon O."/>
            <person name="Soukal P."/>
            <person name="Eme L."/>
            <person name="Dacks J.B."/>
            <person name="Karnkowska A."/>
            <person name="Elias M."/>
            <person name="Hampl V."/>
        </authorList>
    </citation>
    <scope>NUCLEOTIDE SEQUENCE [LARGE SCALE GENOMIC DNA]</scope>
    <source>
        <strain evidence="2">NAU3</strain>
        <tissue evidence="2">Gut</tissue>
    </source>
</reference>
<name>A0ABQ9XSW4_9EUKA</name>
<evidence type="ECO:0000256" key="1">
    <source>
        <dbReference type="SAM" id="MobiDB-lite"/>
    </source>
</evidence>